<name>F8NH29_SERL9</name>
<dbReference type="Proteomes" id="UP000008064">
    <property type="component" value="Unassembled WGS sequence"/>
</dbReference>
<protein>
    <submittedName>
        <fullName evidence="1">Uncharacterized protein</fullName>
    </submittedName>
</protein>
<evidence type="ECO:0000313" key="1">
    <source>
        <dbReference type="EMBL" id="EGO29886.1"/>
    </source>
</evidence>
<dbReference type="EMBL" id="GL945429">
    <property type="protein sequence ID" value="EGO29886.1"/>
    <property type="molecule type" value="Genomic_DNA"/>
</dbReference>
<proteinExistence type="predicted"/>
<dbReference type="AlphaFoldDB" id="F8NH29"/>
<dbReference type="KEGG" id="sla:SERLADRAFT_458226"/>
<organism>
    <name type="scientific">Serpula lacrymans var. lacrymans (strain S7.9)</name>
    <name type="common">Dry rot fungus</name>
    <dbReference type="NCBI Taxonomy" id="578457"/>
    <lineage>
        <taxon>Eukaryota</taxon>
        <taxon>Fungi</taxon>
        <taxon>Dikarya</taxon>
        <taxon>Basidiomycota</taxon>
        <taxon>Agaricomycotina</taxon>
        <taxon>Agaricomycetes</taxon>
        <taxon>Agaricomycetidae</taxon>
        <taxon>Boletales</taxon>
        <taxon>Coniophorineae</taxon>
        <taxon>Serpulaceae</taxon>
        <taxon>Serpula</taxon>
    </lineage>
</organism>
<dbReference type="GeneID" id="18817678"/>
<gene>
    <name evidence="1" type="ORF">SERLADRAFT_458226</name>
</gene>
<dbReference type="HOGENOM" id="CLU_3051843_0_0_1"/>
<accession>F8NH29</accession>
<reference evidence="1" key="1">
    <citation type="submission" date="2011-04" db="EMBL/GenBank/DDBJ databases">
        <title>Evolution of plant cell wall degrading machinery underlies the functional diversity of forest fungi.</title>
        <authorList>
            <consortium name="US DOE Joint Genome Institute (JGI-PGF)"/>
            <person name="Eastwood D.C."/>
            <person name="Floudas D."/>
            <person name="Binder M."/>
            <person name="Majcherczyk A."/>
            <person name="Schneider P."/>
            <person name="Aerts A."/>
            <person name="Asiegbu F.O."/>
            <person name="Baker S.E."/>
            <person name="Barry K."/>
            <person name="Bendiksby M."/>
            <person name="Blumentritt M."/>
            <person name="Coutinho P.M."/>
            <person name="Cullen D."/>
            <person name="Cullen D."/>
            <person name="Gathman A."/>
            <person name="Goodell B."/>
            <person name="Henrissat B."/>
            <person name="Ihrmark K."/>
            <person name="Kauserud H."/>
            <person name="Kohler A."/>
            <person name="LaButti K."/>
            <person name="Lapidus A."/>
            <person name="Lavin J.L."/>
            <person name="Lee Y.-H."/>
            <person name="Lindquist E."/>
            <person name="Lilly W."/>
            <person name="Lucas S."/>
            <person name="Morin E."/>
            <person name="Murat C."/>
            <person name="Oguiza J.A."/>
            <person name="Park J."/>
            <person name="Pisabarro A.G."/>
            <person name="Riley R."/>
            <person name="Rosling A."/>
            <person name="Salamov A."/>
            <person name="Schmidt O."/>
            <person name="Schmutz J."/>
            <person name="Skrede I."/>
            <person name="Stenlid J."/>
            <person name="Wiebenga A."/>
            <person name="Xie X."/>
            <person name="Kues U."/>
            <person name="Hibbett D.S."/>
            <person name="Hoffmeister D."/>
            <person name="Hogberg N."/>
            <person name="Martin F."/>
            <person name="Grigoriev I.V."/>
            <person name="Watkinson S.C."/>
        </authorList>
    </citation>
    <scope>NUCLEOTIDE SEQUENCE</scope>
    <source>
        <strain evidence="1">S7.9</strain>
    </source>
</reference>
<sequence>MFEVSSQVVTAGYYQWGLDAGEHQDNWDPYANLPSYWVRDDFEGEESYLKIRAF</sequence>
<dbReference type="RefSeq" id="XP_007314128.1">
    <property type="nucleotide sequence ID" value="XM_007314066.1"/>
</dbReference>
<dbReference type="OrthoDB" id="2621411at2759"/>